<comment type="caution">
    <text evidence="1">The sequence shown here is derived from an EMBL/GenBank/DDBJ whole genome shotgun (WGS) entry which is preliminary data.</text>
</comment>
<accession>A0ABX0NC02</accession>
<dbReference type="EMBL" id="WHJG01000041">
    <property type="protein sequence ID" value="NHZ82981.1"/>
    <property type="molecule type" value="Genomic_DNA"/>
</dbReference>
<protein>
    <submittedName>
        <fullName evidence="1">Uncharacterized protein</fullName>
    </submittedName>
</protein>
<keyword evidence="2" id="KW-1185">Reference proteome</keyword>
<name>A0ABX0NC02_9BURK</name>
<evidence type="ECO:0000313" key="1">
    <source>
        <dbReference type="EMBL" id="NHZ82981.1"/>
    </source>
</evidence>
<reference evidence="1 2" key="1">
    <citation type="submission" date="2019-10" db="EMBL/GenBank/DDBJ databases">
        <title>Taxonomy of Antarctic Massilia spp.: description of Massilia rubra sp. nov., Massilia aquatica sp. nov., Massilia mucilaginosa sp. nov., Massilia frigida sp. nov. isolated from streams, lakes and regoliths.</title>
        <authorList>
            <person name="Holochova P."/>
            <person name="Sedlacek I."/>
            <person name="Kralova S."/>
            <person name="Maslanova I."/>
            <person name="Busse H.-J."/>
            <person name="Stankova E."/>
            <person name="Vrbovska V."/>
            <person name="Kovarovic V."/>
            <person name="Bartak M."/>
            <person name="Svec P."/>
            <person name="Pantucek R."/>
        </authorList>
    </citation>
    <scope>NUCLEOTIDE SEQUENCE [LARGE SCALE GENOMIC DNA]</scope>
    <source>
        <strain evidence="1 2">CCM 8695</strain>
    </source>
</reference>
<dbReference type="RefSeq" id="WP_167091908.1">
    <property type="nucleotide sequence ID" value="NZ_WHJG01000041.1"/>
</dbReference>
<gene>
    <name evidence="1" type="ORF">F2P44_27435</name>
</gene>
<sequence length="149" mass="15625">MDPKVFQSLVEKAQSDPAFFHQLVFNPEKIIDQVNDLDRRAKGALMGQEPGALIASLLGILQRCGNTCSSSCDNTCGGSCGYTTNLTEEMTSANPAAVSYFSISRGALAGCGNTCTSSCDNTCGESCGYTTNFTDRGGAVINPANVFGR</sequence>
<proteinExistence type="predicted"/>
<evidence type="ECO:0000313" key="2">
    <source>
        <dbReference type="Proteomes" id="UP000621455"/>
    </source>
</evidence>
<dbReference type="Proteomes" id="UP000621455">
    <property type="component" value="Unassembled WGS sequence"/>
</dbReference>
<organism evidence="1 2">
    <name type="scientific">Massilia frigida</name>
    <dbReference type="NCBI Taxonomy" id="2609281"/>
    <lineage>
        <taxon>Bacteria</taxon>
        <taxon>Pseudomonadati</taxon>
        <taxon>Pseudomonadota</taxon>
        <taxon>Betaproteobacteria</taxon>
        <taxon>Burkholderiales</taxon>
        <taxon>Oxalobacteraceae</taxon>
        <taxon>Telluria group</taxon>
        <taxon>Massilia</taxon>
    </lineage>
</organism>